<dbReference type="GO" id="GO:0008408">
    <property type="term" value="F:3'-5' exonuclease activity"/>
    <property type="evidence" value="ECO:0007669"/>
    <property type="project" value="TreeGrafter"/>
</dbReference>
<feature type="binding site" evidence="18">
    <location>
        <position position="9"/>
    </location>
    <ligand>
        <name>substrate</name>
    </ligand>
</feature>
<evidence type="ECO:0000256" key="7">
    <source>
        <dbReference type="ARBA" id="ARBA00022722"/>
    </source>
</evidence>
<dbReference type="InterPro" id="IPR006054">
    <property type="entry name" value="DnaQ"/>
</dbReference>
<evidence type="ECO:0000256" key="19">
    <source>
        <dbReference type="PIRSR" id="PIRSR606309-3"/>
    </source>
</evidence>
<evidence type="ECO:0000256" key="1">
    <source>
        <dbReference type="ARBA" id="ARBA00001936"/>
    </source>
</evidence>
<feature type="domain" description="Exonuclease" evidence="21">
    <location>
        <begin position="2"/>
        <end position="173"/>
    </location>
</feature>
<dbReference type="RefSeq" id="WP_144067900.1">
    <property type="nucleotide sequence ID" value="NZ_CP041636.1"/>
</dbReference>
<dbReference type="GO" id="GO:0045004">
    <property type="term" value="P:DNA replication proofreading"/>
    <property type="evidence" value="ECO:0007669"/>
    <property type="project" value="TreeGrafter"/>
</dbReference>
<dbReference type="InterPro" id="IPR013520">
    <property type="entry name" value="Ribonucl_H"/>
</dbReference>
<dbReference type="NCBIfam" id="TIGR00573">
    <property type="entry name" value="dnaq"/>
    <property type="match status" value="1"/>
</dbReference>
<accession>A0A516GZH2</accession>
<evidence type="ECO:0000256" key="15">
    <source>
        <dbReference type="ARBA" id="ARBA00026073"/>
    </source>
</evidence>
<feature type="binding site" evidence="19">
    <location>
        <position position="7"/>
    </location>
    <ligand>
        <name>a divalent metal cation</name>
        <dbReference type="ChEBI" id="CHEBI:60240"/>
        <label>1</label>
        <note>catalytic</note>
    </ligand>
</feature>
<dbReference type="InterPro" id="IPR006309">
    <property type="entry name" value="DnaQ_proteo"/>
</dbReference>
<dbReference type="Gene3D" id="3.30.420.10">
    <property type="entry name" value="Ribonuclease H-like superfamily/Ribonuclease H"/>
    <property type="match status" value="1"/>
</dbReference>
<organism evidence="22 23">
    <name type="scientific">Ferrovibrio terrae</name>
    <dbReference type="NCBI Taxonomy" id="2594003"/>
    <lineage>
        <taxon>Bacteria</taxon>
        <taxon>Pseudomonadati</taxon>
        <taxon>Pseudomonadota</taxon>
        <taxon>Alphaproteobacteria</taxon>
        <taxon>Rhodospirillales</taxon>
        <taxon>Rhodospirillaceae</taxon>
        <taxon>Ferrovibrio</taxon>
    </lineage>
</organism>
<dbReference type="CDD" id="cd06131">
    <property type="entry name" value="DNA_pol_III_epsilon_Ecoli_like"/>
    <property type="match status" value="1"/>
</dbReference>
<keyword evidence="6 20" id="KW-0235">DNA replication</keyword>
<dbReference type="KEGG" id="fer:FNB15_06345"/>
<comment type="cofactor">
    <cofactor evidence="19">
        <name>Mg(2+)</name>
        <dbReference type="ChEBI" id="CHEBI:18420"/>
    </cofactor>
    <cofactor evidence="19">
        <name>Mn(2+)</name>
        <dbReference type="ChEBI" id="CHEBI:29035"/>
    </cofactor>
    <text evidence="19">Binds 2 divalent metal cations. Magnesium or manganese.</text>
</comment>
<evidence type="ECO:0000256" key="16">
    <source>
        <dbReference type="ARBA" id="ARBA00049244"/>
    </source>
</evidence>
<reference evidence="22 23" key="1">
    <citation type="submission" date="2019-07" db="EMBL/GenBank/DDBJ databases">
        <title>Genome sequencing for Ferrovibrio sp. K5.</title>
        <authorList>
            <person name="Park S.-J."/>
        </authorList>
    </citation>
    <scope>NUCLEOTIDE SEQUENCE [LARGE SCALE GENOMIC DNA]</scope>
    <source>
        <strain evidence="22 23">K5</strain>
    </source>
</reference>
<protein>
    <recommendedName>
        <fullName evidence="3 20">DNA polymerase III subunit epsilon</fullName>
        <ecNumber evidence="2 20">2.7.7.7</ecNumber>
    </recommendedName>
</protein>
<feature type="binding site" evidence="18">
    <location>
        <position position="57"/>
    </location>
    <ligand>
        <name>substrate</name>
    </ligand>
</feature>
<dbReference type="EC" id="2.7.7.7" evidence="2 20"/>
<comment type="catalytic activity">
    <reaction evidence="16 20">
        <text>DNA(n) + a 2'-deoxyribonucleoside 5'-triphosphate = DNA(n+1) + diphosphate</text>
        <dbReference type="Rhea" id="RHEA:22508"/>
        <dbReference type="Rhea" id="RHEA-COMP:17339"/>
        <dbReference type="Rhea" id="RHEA-COMP:17340"/>
        <dbReference type="ChEBI" id="CHEBI:33019"/>
        <dbReference type="ChEBI" id="CHEBI:61560"/>
        <dbReference type="ChEBI" id="CHEBI:173112"/>
        <dbReference type="EC" id="2.7.7.7"/>
    </reaction>
</comment>
<feature type="binding site" evidence="18">
    <location>
        <position position="7"/>
    </location>
    <ligand>
        <name>substrate</name>
    </ligand>
</feature>
<dbReference type="GO" id="GO:0003887">
    <property type="term" value="F:DNA-directed DNA polymerase activity"/>
    <property type="evidence" value="ECO:0007669"/>
    <property type="project" value="UniProtKB-KW"/>
</dbReference>
<evidence type="ECO:0000313" key="23">
    <source>
        <dbReference type="Proteomes" id="UP000317496"/>
    </source>
</evidence>
<comment type="function">
    <text evidence="14 20">DNA polymerase III is a complex, multichain enzyme responsible for most of the replicative synthesis in bacteria. The epsilon subunit contain the editing function and is a proofreading 3'-5' exonuclease.</text>
</comment>
<evidence type="ECO:0000256" key="3">
    <source>
        <dbReference type="ARBA" id="ARBA00020352"/>
    </source>
</evidence>
<dbReference type="FunFam" id="3.30.420.10:FF:000012">
    <property type="entry name" value="DNA polymerase III subunit epsilon"/>
    <property type="match status" value="1"/>
</dbReference>
<evidence type="ECO:0000259" key="21">
    <source>
        <dbReference type="SMART" id="SM00479"/>
    </source>
</evidence>
<keyword evidence="10 20" id="KW-0269">Exonuclease</keyword>
<evidence type="ECO:0000256" key="2">
    <source>
        <dbReference type="ARBA" id="ARBA00012417"/>
    </source>
</evidence>
<evidence type="ECO:0000256" key="17">
    <source>
        <dbReference type="PIRSR" id="PIRSR606309-1"/>
    </source>
</evidence>
<dbReference type="EMBL" id="CP041636">
    <property type="protein sequence ID" value="QDO96919.1"/>
    <property type="molecule type" value="Genomic_DNA"/>
</dbReference>
<evidence type="ECO:0000256" key="18">
    <source>
        <dbReference type="PIRSR" id="PIRSR606309-2"/>
    </source>
</evidence>
<evidence type="ECO:0000256" key="14">
    <source>
        <dbReference type="ARBA" id="ARBA00025483"/>
    </source>
</evidence>
<keyword evidence="13 19" id="KW-0464">Manganese</keyword>
<dbReference type="PANTHER" id="PTHR30231:SF41">
    <property type="entry name" value="DNA POLYMERASE III SUBUNIT EPSILON"/>
    <property type="match status" value="1"/>
</dbReference>
<dbReference type="GO" id="GO:0005829">
    <property type="term" value="C:cytosol"/>
    <property type="evidence" value="ECO:0007669"/>
    <property type="project" value="TreeGrafter"/>
</dbReference>
<keyword evidence="23" id="KW-1185">Reference proteome</keyword>
<feature type="binding site" evidence="19">
    <location>
        <position position="156"/>
    </location>
    <ligand>
        <name>a divalent metal cation</name>
        <dbReference type="ChEBI" id="CHEBI:60240"/>
        <label>1</label>
        <note>catalytic</note>
    </ligand>
</feature>
<dbReference type="InterPro" id="IPR012337">
    <property type="entry name" value="RNaseH-like_sf"/>
</dbReference>
<dbReference type="NCBIfam" id="NF004316">
    <property type="entry name" value="PRK05711.1"/>
    <property type="match status" value="1"/>
</dbReference>
<evidence type="ECO:0000256" key="11">
    <source>
        <dbReference type="ARBA" id="ARBA00022842"/>
    </source>
</evidence>
<evidence type="ECO:0000256" key="5">
    <source>
        <dbReference type="ARBA" id="ARBA00022695"/>
    </source>
</evidence>
<dbReference type="GO" id="GO:0003677">
    <property type="term" value="F:DNA binding"/>
    <property type="evidence" value="ECO:0007669"/>
    <property type="project" value="InterPro"/>
</dbReference>
<keyword evidence="7 20" id="KW-0540">Nuclease</keyword>
<evidence type="ECO:0000256" key="9">
    <source>
        <dbReference type="ARBA" id="ARBA00022801"/>
    </source>
</evidence>
<feature type="active site" description="Proton acceptor" evidence="17">
    <location>
        <position position="151"/>
    </location>
</feature>
<dbReference type="Pfam" id="PF00929">
    <property type="entry name" value="RNase_T"/>
    <property type="match status" value="1"/>
</dbReference>
<feature type="binding site" evidence="19">
    <location>
        <position position="9"/>
    </location>
    <ligand>
        <name>a divalent metal cation</name>
        <dbReference type="ChEBI" id="CHEBI:60240"/>
        <label>1</label>
        <note>catalytic</note>
    </ligand>
</feature>
<evidence type="ECO:0000256" key="6">
    <source>
        <dbReference type="ARBA" id="ARBA00022705"/>
    </source>
</evidence>
<keyword evidence="9 20" id="KW-0378">Hydrolase</keyword>
<dbReference type="SMART" id="SM00479">
    <property type="entry name" value="EXOIII"/>
    <property type="match status" value="1"/>
</dbReference>
<comment type="subunit">
    <text evidence="15 20">DNA polymerase III contains a core (composed of alpha, epsilon and theta chains) that associates with a tau subunit. This core dimerizes to form the POLIII' complex. PolIII' associates with the gamma complex (composed of gamma, delta, delta', psi and chi chains) and with the beta chain to form the complete DNA polymerase III complex.</text>
</comment>
<name>A0A516GZH2_9PROT</name>
<feature type="binding site" evidence="18">
    <location>
        <position position="156"/>
    </location>
    <ligand>
        <name>substrate</name>
    </ligand>
</feature>
<evidence type="ECO:0000256" key="10">
    <source>
        <dbReference type="ARBA" id="ARBA00022839"/>
    </source>
</evidence>
<dbReference type="NCBIfam" id="TIGR01406">
    <property type="entry name" value="dnaQ_proteo"/>
    <property type="match status" value="1"/>
</dbReference>
<dbReference type="GO" id="GO:0046872">
    <property type="term" value="F:metal ion binding"/>
    <property type="evidence" value="ECO:0007669"/>
    <property type="project" value="UniProtKB-KW"/>
</dbReference>
<keyword evidence="5 20" id="KW-0548">Nucleotidyltransferase</keyword>
<keyword evidence="8 19" id="KW-0479">Metal-binding</keyword>
<evidence type="ECO:0000256" key="13">
    <source>
        <dbReference type="ARBA" id="ARBA00023211"/>
    </source>
</evidence>
<keyword evidence="12 20" id="KW-0239">DNA-directed DNA polymerase</keyword>
<dbReference type="AlphaFoldDB" id="A0A516GZH2"/>
<comment type="cofactor">
    <cofactor evidence="1 20">
        <name>Mn(2+)</name>
        <dbReference type="ChEBI" id="CHEBI:29035"/>
    </cofactor>
</comment>
<dbReference type="OrthoDB" id="9804290at2"/>
<keyword evidence="11 19" id="KW-0460">Magnesium</keyword>
<proteinExistence type="predicted"/>
<evidence type="ECO:0000313" key="22">
    <source>
        <dbReference type="EMBL" id="QDO96919.1"/>
    </source>
</evidence>
<dbReference type="InterPro" id="IPR036397">
    <property type="entry name" value="RNaseH_sf"/>
</dbReference>
<feature type="binding site" evidence="18">
    <location>
        <position position="52"/>
    </location>
    <ligand>
        <name>substrate</name>
    </ligand>
</feature>
<dbReference type="SUPFAM" id="SSF53098">
    <property type="entry name" value="Ribonuclease H-like"/>
    <property type="match status" value="1"/>
</dbReference>
<keyword evidence="4 20" id="KW-0808">Transferase</keyword>
<gene>
    <name evidence="20 22" type="primary">dnaQ</name>
    <name evidence="22" type="ORF">FNB15_06345</name>
</gene>
<dbReference type="PANTHER" id="PTHR30231">
    <property type="entry name" value="DNA POLYMERASE III SUBUNIT EPSILON"/>
    <property type="match status" value="1"/>
</dbReference>
<sequence>MREIVLDTETTGFKANEGDRLVEIGCIELVNHIPTGRHYHVYINPERGMPEEAFKVHGLSDEFLRDKPLFAAVAQDFCDFIGEDPLVIHNAQFDLGFLNAELARLSGFPHIAMERAIDTVRLARQKFPGAQASLDALCKRFNIDNSARVKHGALLDAELLAEVYLELIGGRQQGLGLVGSADGDAILAAQAPRGPARPVRPHAASAEELAAHSAFVAKLKDALWLKTE</sequence>
<evidence type="ECO:0000256" key="12">
    <source>
        <dbReference type="ARBA" id="ARBA00022932"/>
    </source>
</evidence>
<dbReference type="Proteomes" id="UP000317496">
    <property type="component" value="Chromosome"/>
</dbReference>
<evidence type="ECO:0000256" key="4">
    <source>
        <dbReference type="ARBA" id="ARBA00022679"/>
    </source>
</evidence>
<evidence type="ECO:0000256" key="8">
    <source>
        <dbReference type="ARBA" id="ARBA00022723"/>
    </source>
</evidence>
<evidence type="ECO:0000256" key="20">
    <source>
        <dbReference type="RuleBase" id="RU364087"/>
    </source>
</evidence>